<accession>A0A0K8VL32</accession>
<proteinExistence type="predicted"/>
<protein>
    <submittedName>
        <fullName evidence="1">Uncharacterized protein</fullName>
    </submittedName>
</protein>
<dbReference type="AlphaFoldDB" id="A0A0K8VL32"/>
<name>A0A0K8VL32_BACLA</name>
<sequence>IEGTKATTKMKPILKVAFKSPILLLICLNICAARWESAYERLCDKKGCSYLVRLDDIVDKIPHHLFFDWEWNGFYSVYMDDDSNNFQYGHEICVDVNGCNGTFICAQIHEMTKLKEQVDLIVAGRVLVDNVPIYADDAMTFTFSGTENSITMPTDVENFLVELGY</sequence>
<gene>
    <name evidence="1" type="ORF">c0_g1_i1</name>
</gene>
<dbReference type="OrthoDB" id="7939341at2759"/>
<reference evidence="1" key="1">
    <citation type="submission" date="2015-06" db="EMBL/GenBank/DDBJ databases">
        <authorList>
            <person name="Hoefler B.C."/>
            <person name="Straight P.D."/>
        </authorList>
    </citation>
    <scope>NUCLEOTIDE SEQUENCE</scope>
</reference>
<feature type="non-terminal residue" evidence="1">
    <location>
        <position position="1"/>
    </location>
</feature>
<evidence type="ECO:0000313" key="1">
    <source>
        <dbReference type="EMBL" id="JAI39573.1"/>
    </source>
</evidence>
<organism evidence="1">
    <name type="scientific">Bactrocera latifrons</name>
    <name type="common">Malaysian fruit fly</name>
    <name type="synonym">Chaetodacus latifrons</name>
    <dbReference type="NCBI Taxonomy" id="174628"/>
    <lineage>
        <taxon>Eukaryota</taxon>
        <taxon>Metazoa</taxon>
        <taxon>Ecdysozoa</taxon>
        <taxon>Arthropoda</taxon>
        <taxon>Hexapoda</taxon>
        <taxon>Insecta</taxon>
        <taxon>Pterygota</taxon>
        <taxon>Neoptera</taxon>
        <taxon>Endopterygota</taxon>
        <taxon>Diptera</taxon>
        <taxon>Brachycera</taxon>
        <taxon>Muscomorpha</taxon>
        <taxon>Tephritoidea</taxon>
        <taxon>Tephritidae</taxon>
        <taxon>Bactrocera</taxon>
        <taxon>Bactrocera</taxon>
    </lineage>
</organism>
<dbReference type="EMBL" id="GDHF01012741">
    <property type="protein sequence ID" value="JAI39573.1"/>
    <property type="molecule type" value="Transcribed_RNA"/>
</dbReference>